<comment type="caution">
    <text evidence="2">The sequence shown here is derived from an EMBL/GenBank/DDBJ whole genome shotgun (WGS) entry which is preliminary data.</text>
</comment>
<evidence type="ECO:0000256" key="1">
    <source>
        <dbReference type="SAM" id="MobiDB-lite"/>
    </source>
</evidence>
<evidence type="ECO:0000313" key="3">
    <source>
        <dbReference type="Proteomes" id="UP000316639"/>
    </source>
</evidence>
<reference evidence="2 3" key="1">
    <citation type="submission" date="2019-07" db="EMBL/GenBank/DDBJ databases">
        <title>Lentzea xizangensis sp. nov., isolated from Qinghai-Tibetan Plateau Soils.</title>
        <authorList>
            <person name="Huang J."/>
        </authorList>
    </citation>
    <scope>NUCLEOTIDE SEQUENCE [LARGE SCALE GENOMIC DNA]</scope>
    <source>
        <strain evidence="2 3">FXJ1.1311</strain>
    </source>
</reference>
<feature type="region of interest" description="Disordered" evidence="1">
    <location>
        <begin position="1"/>
        <end position="57"/>
    </location>
</feature>
<feature type="compositionally biased region" description="Low complexity" evidence="1">
    <location>
        <begin position="178"/>
        <end position="201"/>
    </location>
</feature>
<dbReference type="Proteomes" id="UP000316639">
    <property type="component" value="Unassembled WGS sequence"/>
</dbReference>
<organism evidence="2 3">
    <name type="scientific">Lentzea tibetensis</name>
    <dbReference type="NCBI Taxonomy" id="2591470"/>
    <lineage>
        <taxon>Bacteria</taxon>
        <taxon>Bacillati</taxon>
        <taxon>Actinomycetota</taxon>
        <taxon>Actinomycetes</taxon>
        <taxon>Pseudonocardiales</taxon>
        <taxon>Pseudonocardiaceae</taxon>
        <taxon>Lentzea</taxon>
    </lineage>
</organism>
<feature type="region of interest" description="Disordered" evidence="1">
    <location>
        <begin position="1528"/>
        <end position="1559"/>
    </location>
</feature>
<dbReference type="GO" id="GO:0008237">
    <property type="term" value="F:metallopeptidase activity"/>
    <property type="evidence" value="ECO:0007669"/>
    <property type="project" value="InterPro"/>
</dbReference>
<sequence length="1559" mass="170013">MLPAAASGNGKDNRKRQVSSVSEEVAELSLRGPKREKVETGPTLEIEPGLTLEIGPQGPTPQQYDALTGFARDVAHTALAYYAKGEVVPPVTVSAPLLPVADQVQQVLDNVITSYLPYIQHAMPGGQWLSPHRISITKTGSSGTATTVSLPLGTAMTPAPQVIPPPLPQYNIDIVSLPSPSLPSSSSNNPSSSHSSSQSTNPPMPQRYGYAAKQKLKGSGSRAEWFAPLWGVLLKHPEPMGVNDILNSGELPPGYPTSKLRNYLLAMKEAGLAVENGQASKAYLYSPVMPQGLSETESDALLDWARGLPAPAASTAATSHLNIRPNILQLPETLHTRLVQNTHKNSENSLLVSRIFEVLLTAEKPLSQQEIANLLKEHHHFPNATKATVAPYLSAMVDTFLASSSIEGAKSSNTPLYSVRILLPPELLDDGTFKKFIDNLPNVNGRARAKQRSEGVNPIAQHAATTAPANFPTADTLKSALHPDRVTKGGLTEANALRVWSVLLTNDPATNNDLETALSGTTAAKDIARYTLWLQRSNMAVVARKLGNTNAYKGVVPQGLETDSELCNWVEGLPSSMRVKAQNQLNNTSVAPPLRSEPPVPPLPSHITDLLKEEDNLSGHRTSQVLGILMRTDTPLTNEMIQMRLKSDHNVDTSKGGVNTHLLHLRTQNMASHYGKDGRRDLYVGSVPESYRRDPDLAQWAAQLTDDGERANAQARIEGTEPLGTTRPLPPLPAALRYAFGDGVGAKRAAATLGALLSTDKPLNASDVADAVQRDYHIGHGTERTDATRLDLAKMRTSGLLKELDKTRSGSCYTSVVPTDMANLSAQEREGLRKWALDTLTGRAQMDALARISGVEPLDSYSKLRGEIEPIKRSNFLSETEKARPLPRMQGGKQLFHKRHIIPSHQIRDTFKSWVNYHHPPGHDGRADMVKELQAWEKQMFNHVPNLWVGRGNTNSAAGFLSRTFSDAADYVDDTPHHVTGSEAVKAVEYNRRAHFNTQEELAEPILEYLNPSKDRSTGTSSARDDTKLYWMAPEWSASEFLNDASSSADFDWPGGTREQYEQFMDVYLQLRNVALAPNTYSLSDLTNLRNKFLNLREPSAVSAGNGLLDYEATQTADVDSADEMDVDDYHLPPPPPPMAGRLEDGIELAAQQLSHLSLDTPHTYVTSKYNADIADLEIGLDQLMSQLPTMSPMERAAALERLHGNRQNLLTGKTDLIHQLRNTLPPEVFAQTAAQLMVRWAGNVDQPVTARREAESQIARLLGNPDITERLLDKGVQVVLIPEATPLTELEEFRHLANTEISPEHGTWNTARGAGGTILVAVGAENLTGGTTTVSHAPHYDDGYSVLVHEFAHTIHEHGLSDKDRKTIDQAFRDKWEKVNNAEQVQWPDGPTYGTNLTQPNYSATTAKEYFAQLATAYLGANTGHDPYTHLPRNNSKSHIEQHESDAVAGVIQSITGDNANPITANPVQQHQAEHDFWQGYREFQTAIGNRTPTNSTATNSPALHPINNLNTNSAIANAASLRCPKSASSLNNPTHTTSATPPALATTTTRTRSSTSL</sequence>
<protein>
    <submittedName>
        <fullName evidence="2">Uncharacterized protein</fullName>
    </submittedName>
</protein>
<keyword evidence="3" id="KW-1185">Reference proteome</keyword>
<dbReference type="OrthoDB" id="231241at2"/>
<gene>
    <name evidence="2" type="ORF">FKR81_40475</name>
</gene>
<feature type="region of interest" description="Disordered" evidence="1">
    <location>
        <begin position="178"/>
        <end position="207"/>
    </location>
</feature>
<proteinExistence type="predicted"/>
<dbReference type="Gene3D" id="3.40.390.10">
    <property type="entry name" value="Collagenase (Catalytic Domain)"/>
    <property type="match status" value="1"/>
</dbReference>
<dbReference type="RefSeq" id="WP_146360484.1">
    <property type="nucleotide sequence ID" value="NZ_VOBR01000046.1"/>
</dbReference>
<feature type="compositionally biased region" description="Polar residues" evidence="1">
    <location>
        <begin position="1528"/>
        <end position="1537"/>
    </location>
</feature>
<feature type="compositionally biased region" description="Low complexity" evidence="1">
    <location>
        <begin position="1538"/>
        <end position="1559"/>
    </location>
</feature>
<evidence type="ECO:0000313" key="2">
    <source>
        <dbReference type="EMBL" id="TWP44961.1"/>
    </source>
</evidence>
<dbReference type="InterPro" id="IPR024079">
    <property type="entry name" value="MetalloPept_cat_dom_sf"/>
</dbReference>
<dbReference type="EMBL" id="VOBR01000046">
    <property type="protein sequence ID" value="TWP44961.1"/>
    <property type="molecule type" value="Genomic_DNA"/>
</dbReference>
<accession>A0A563EFU6</accession>
<name>A0A563EFU6_9PSEU</name>
<dbReference type="SUPFAM" id="SSF55486">
    <property type="entry name" value="Metalloproteases ('zincins'), catalytic domain"/>
    <property type="match status" value="1"/>
</dbReference>